<dbReference type="PROSITE" id="PS50404">
    <property type="entry name" value="GST_NTER"/>
    <property type="match status" value="1"/>
</dbReference>
<reference evidence="2" key="2">
    <citation type="submission" date="2025-09" db="UniProtKB">
        <authorList>
            <consortium name="Ensembl"/>
        </authorList>
    </citation>
    <scope>IDENTIFICATION</scope>
</reference>
<organism evidence="2 3">
    <name type="scientific">Moschus moschiferus</name>
    <name type="common">Siberian musk deer</name>
    <name type="synonym">Moschus sibiricus</name>
    <dbReference type="NCBI Taxonomy" id="68415"/>
    <lineage>
        <taxon>Eukaryota</taxon>
        <taxon>Metazoa</taxon>
        <taxon>Chordata</taxon>
        <taxon>Craniata</taxon>
        <taxon>Vertebrata</taxon>
        <taxon>Euteleostomi</taxon>
        <taxon>Mammalia</taxon>
        <taxon>Eutheria</taxon>
        <taxon>Laurasiatheria</taxon>
        <taxon>Artiodactyla</taxon>
        <taxon>Ruminantia</taxon>
        <taxon>Pecora</taxon>
        <taxon>Moschidae</taxon>
        <taxon>Moschus</taxon>
    </lineage>
</organism>
<dbReference type="AlphaFoldDB" id="A0A8C6FHH5"/>
<sequence length="135" mass="15255">MRIDFTRIFLFRAWWSQAQSPIPLPFFLKRGLCAGVWVGVGVEVVGTQKVRQLGPDICCPSSRLSQGAHAIRLLLEYTDANYEEKKYAMGDAPDYDRSQWLNEKSKLGLDFPNVVLLPGKSHGWRSLVGCSPWGR</sequence>
<reference evidence="2" key="1">
    <citation type="submission" date="2025-08" db="UniProtKB">
        <authorList>
            <consortium name="Ensembl"/>
        </authorList>
    </citation>
    <scope>IDENTIFICATION</scope>
</reference>
<evidence type="ECO:0000259" key="1">
    <source>
        <dbReference type="PROSITE" id="PS50404"/>
    </source>
</evidence>
<protein>
    <recommendedName>
        <fullName evidence="1">GST N-terminal domain-containing protein</fullName>
    </recommendedName>
</protein>
<dbReference type="Ensembl" id="ENSMMST00000006291.1">
    <property type="protein sequence ID" value="ENSMMSP00000005786.1"/>
    <property type="gene ID" value="ENSMMSG00000004308.1"/>
</dbReference>
<dbReference type="InterPro" id="IPR004045">
    <property type="entry name" value="Glutathione_S-Trfase_N"/>
</dbReference>
<proteinExistence type="predicted"/>
<accession>A0A8C6FHH5</accession>
<name>A0A8C6FHH5_MOSMO</name>
<dbReference type="GO" id="GO:0004364">
    <property type="term" value="F:glutathione transferase activity"/>
    <property type="evidence" value="ECO:0007669"/>
    <property type="project" value="InterPro"/>
</dbReference>
<evidence type="ECO:0000313" key="2">
    <source>
        <dbReference type="Ensembl" id="ENSMMSP00000005786.1"/>
    </source>
</evidence>
<dbReference type="Gene3D" id="3.40.30.10">
    <property type="entry name" value="Glutaredoxin"/>
    <property type="match status" value="1"/>
</dbReference>
<evidence type="ECO:0000313" key="3">
    <source>
        <dbReference type="Proteomes" id="UP000694544"/>
    </source>
</evidence>
<dbReference type="InterPro" id="IPR003081">
    <property type="entry name" value="GST_mu"/>
</dbReference>
<dbReference type="GeneTree" id="ENSGT00940000154679"/>
<keyword evidence="3" id="KW-1185">Reference proteome</keyword>
<dbReference type="PRINTS" id="PR01267">
    <property type="entry name" value="GSTRNSFRASEM"/>
</dbReference>
<feature type="domain" description="GST N-terminal" evidence="1">
    <location>
        <begin position="55"/>
        <end position="135"/>
    </location>
</feature>
<dbReference type="Proteomes" id="UP000694544">
    <property type="component" value="Unplaced"/>
</dbReference>
<dbReference type="SUPFAM" id="SSF52833">
    <property type="entry name" value="Thioredoxin-like"/>
    <property type="match status" value="1"/>
</dbReference>
<dbReference type="Pfam" id="PF02798">
    <property type="entry name" value="GST_N"/>
    <property type="match status" value="1"/>
</dbReference>
<dbReference type="InterPro" id="IPR036249">
    <property type="entry name" value="Thioredoxin-like_sf"/>
</dbReference>